<proteinExistence type="predicted"/>
<evidence type="ECO:0000313" key="2">
    <source>
        <dbReference type="Ensembl" id="ENSXCOP00000003788.1"/>
    </source>
</evidence>
<dbReference type="Ensembl" id="ENSXCOT00000003828.1">
    <property type="protein sequence ID" value="ENSXCOP00000003788.1"/>
    <property type="gene ID" value="ENSXCOG00000002969.1"/>
</dbReference>
<reference evidence="2" key="1">
    <citation type="submission" date="2025-08" db="UniProtKB">
        <authorList>
            <consortium name="Ensembl"/>
        </authorList>
    </citation>
    <scope>IDENTIFICATION</scope>
</reference>
<keyword evidence="1" id="KW-0812">Transmembrane</keyword>
<feature type="transmembrane region" description="Helical" evidence="1">
    <location>
        <begin position="123"/>
        <end position="149"/>
    </location>
</feature>
<protein>
    <submittedName>
        <fullName evidence="2">Uncharacterized protein</fullName>
    </submittedName>
</protein>
<evidence type="ECO:0000313" key="3">
    <source>
        <dbReference type="Proteomes" id="UP000261380"/>
    </source>
</evidence>
<sequence>MKLVFIFQRPVFCYVTLKRTEVFFPFVLQLLFRNNKVLAFTFPIWNSYENKYPSLSSLTFIFEDLVQLWFKCCSGLFCDQIDDGGCNAIYHLTFFIAESNIHAPFNMEAFCPDSTDEWFTYGYTAVVLFPSLLTIALRSTVVLFFLPLISLNLDKNH</sequence>
<keyword evidence="1" id="KW-1133">Transmembrane helix</keyword>
<name>A0A3B5KUJ2_9TELE</name>
<keyword evidence="1" id="KW-0472">Membrane</keyword>
<keyword evidence="3" id="KW-1185">Reference proteome</keyword>
<evidence type="ECO:0000256" key="1">
    <source>
        <dbReference type="SAM" id="Phobius"/>
    </source>
</evidence>
<reference evidence="2" key="2">
    <citation type="submission" date="2025-09" db="UniProtKB">
        <authorList>
            <consortium name="Ensembl"/>
        </authorList>
    </citation>
    <scope>IDENTIFICATION</scope>
</reference>
<dbReference type="Proteomes" id="UP000261380">
    <property type="component" value="Unplaced"/>
</dbReference>
<dbReference type="AlphaFoldDB" id="A0A3B5KUJ2"/>
<organism evidence="2 3">
    <name type="scientific">Xiphophorus couchianus</name>
    <name type="common">Monterrey platyfish</name>
    <dbReference type="NCBI Taxonomy" id="32473"/>
    <lineage>
        <taxon>Eukaryota</taxon>
        <taxon>Metazoa</taxon>
        <taxon>Chordata</taxon>
        <taxon>Craniata</taxon>
        <taxon>Vertebrata</taxon>
        <taxon>Euteleostomi</taxon>
        <taxon>Actinopterygii</taxon>
        <taxon>Neopterygii</taxon>
        <taxon>Teleostei</taxon>
        <taxon>Neoteleostei</taxon>
        <taxon>Acanthomorphata</taxon>
        <taxon>Ovalentaria</taxon>
        <taxon>Atherinomorphae</taxon>
        <taxon>Cyprinodontiformes</taxon>
        <taxon>Poeciliidae</taxon>
        <taxon>Poeciliinae</taxon>
        <taxon>Xiphophorus</taxon>
    </lineage>
</organism>
<accession>A0A3B5KUJ2</accession>